<comment type="caution">
    <text evidence="2">The sequence shown here is derived from an EMBL/GenBank/DDBJ whole genome shotgun (WGS) entry which is preliminary data.</text>
</comment>
<gene>
    <name evidence="2" type="ORF">ACJMK2_017201</name>
</gene>
<dbReference type="AlphaFoldDB" id="A0ABD3UZA8"/>
<sequence length="244" mass="28038">MLSSSKKKFIETWQKEVSQNMKAGNICRVVVAPITPDHGDDSVITKNESKLKELLEKPDSMNWAFRSNQNKKDSNDKFPVSYTEKCISNNVSMITNERNSNGSRRSDRTYLSGDPAIVDDHLYDKYLKIRQSNELKTYKRQSMQTAKTIYEKYASIDPNYLDTQINPYRTPPTLLSQIPWRTKTLLDLPFRFSNSGGHYASFDLHRSRNQFGTHHSNYTGRGIGSISNDSIDPRPVSGENSFFY</sequence>
<protein>
    <submittedName>
        <fullName evidence="2">Uncharacterized protein</fullName>
    </submittedName>
</protein>
<keyword evidence="3" id="KW-1185">Reference proteome</keyword>
<proteinExistence type="predicted"/>
<dbReference type="EMBL" id="JBJQND010000015">
    <property type="protein sequence ID" value="KAL3853678.1"/>
    <property type="molecule type" value="Genomic_DNA"/>
</dbReference>
<name>A0ABD3UZA8_SINWO</name>
<evidence type="ECO:0000313" key="3">
    <source>
        <dbReference type="Proteomes" id="UP001634394"/>
    </source>
</evidence>
<reference evidence="2 3" key="1">
    <citation type="submission" date="2024-11" db="EMBL/GenBank/DDBJ databases">
        <title>Chromosome-level genome assembly of the freshwater bivalve Anodonta woodiana.</title>
        <authorList>
            <person name="Chen X."/>
        </authorList>
    </citation>
    <scope>NUCLEOTIDE SEQUENCE [LARGE SCALE GENOMIC DNA]</scope>
    <source>
        <strain evidence="2">MN2024</strain>
        <tissue evidence="2">Gills</tissue>
    </source>
</reference>
<evidence type="ECO:0000313" key="2">
    <source>
        <dbReference type="EMBL" id="KAL3853678.1"/>
    </source>
</evidence>
<evidence type="ECO:0000256" key="1">
    <source>
        <dbReference type="SAM" id="MobiDB-lite"/>
    </source>
</evidence>
<dbReference type="Proteomes" id="UP001634394">
    <property type="component" value="Unassembled WGS sequence"/>
</dbReference>
<organism evidence="2 3">
    <name type="scientific">Sinanodonta woodiana</name>
    <name type="common">Chinese pond mussel</name>
    <name type="synonym">Anodonta woodiana</name>
    <dbReference type="NCBI Taxonomy" id="1069815"/>
    <lineage>
        <taxon>Eukaryota</taxon>
        <taxon>Metazoa</taxon>
        <taxon>Spiralia</taxon>
        <taxon>Lophotrochozoa</taxon>
        <taxon>Mollusca</taxon>
        <taxon>Bivalvia</taxon>
        <taxon>Autobranchia</taxon>
        <taxon>Heteroconchia</taxon>
        <taxon>Palaeoheterodonta</taxon>
        <taxon>Unionida</taxon>
        <taxon>Unionoidea</taxon>
        <taxon>Unionidae</taxon>
        <taxon>Unioninae</taxon>
        <taxon>Sinanodonta</taxon>
    </lineage>
</organism>
<feature type="region of interest" description="Disordered" evidence="1">
    <location>
        <begin position="224"/>
        <end position="244"/>
    </location>
</feature>
<accession>A0ABD3UZA8</accession>